<dbReference type="Proteomes" id="UP000219621">
    <property type="component" value="Unassembled WGS sequence"/>
</dbReference>
<feature type="domain" description="PhoD-like phosphatase metallophosphatase" evidence="2">
    <location>
        <begin position="154"/>
        <end position="503"/>
    </location>
</feature>
<dbReference type="RefSeq" id="WP_097281474.1">
    <property type="nucleotide sequence ID" value="NZ_OCNJ01000015.1"/>
</dbReference>
<dbReference type="EMBL" id="OCNJ01000015">
    <property type="protein sequence ID" value="SOE01030.1"/>
    <property type="molecule type" value="Genomic_DNA"/>
</dbReference>
<evidence type="ECO:0000259" key="2">
    <source>
        <dbReference type="Pfam" id="PF09423"/>
    </source>
</evidence>
<dbReference type="InterPro" id="IPR006311">
    <property type="entry name" value="TAT_signal"/>
</dbReference>
<dbReference type="AlphaFoldDB" id="A0A286GZR6"/>
<proteinExistence type="predicted"/>
<organism evidence="4 5">
    <name type="scientific">Caenispirillum bisanense</name>
    <dbReference type="NCBI Taxonomy" id="414052"/>
    <lineage>
        <taxon>Bacteria</taxon>
        <taxon>Pseudomonadati</taxon>
        <taxon>Pseudomonadota</taxon>
        <taxon>Alphaproteobacteria</taxon>
        <taxon>Rhodospirillales</taxon>
        <taxon>Novispirillaceae</taxon>
        <taxon>Caenispirillum</taxon>
    </lineage>
</organism>
<dbReference type="InterPro" id="IPR018946">
    <property type="entry name" value="PhoD-like_MPP"/>
</dbReference>
<evidence type="ECO:0000256" key="1">
    <source>
        <dbReference type="SAM" id="SignalP"/>
    </source>
</evidence>
<evidence type="ECO:0000313" key="5">
    <source>
        <dbReference type="Proteomes" id="UP000219621"/>
    </source>
</evidence>
<dbReference type="InterPro" id="IPR052900">
    <property type="entry name" value="Phospholipid_Metab_Enz"/>
</dbReference>
<feature type="chain" id="PRO_5011995878" evidence="1">
    <location>
        <begin position="39"/>
        <end position="523"/>
    </location>
</feature>
<dbReference type="InterPro" id="IPR038607">
    <property type="entry name" value="PhoD-like_sf"/>
</dbReference>
<gene>
    <name evidence="4" type="ORF">SAMN05421508_11564</name>
</gene>
<keyword evidence="1" id="KW-0732">Signal</keyword>
<dbReference type="SUPFAM" id="SSF56300">
    <property type="entry name" value="Metallo-dependent phosphatases"/>
    <property type="match status" value="1"/>
</dbReference>
<dbReference type="Pfam" id="PF16655">
    <property type="entry name" value="PhoD_N"/>
    <property type="match status" value="1"/>
</dbReference>
<feature type="domain" description="Phospholipase D N-terminal" evidence="3">
    <location>
        <begin position="47"/>
        <end position="138"/>
    </location>
</feature>
<dbReference type="PANTHER" id="PTHR43606">
    <property type="entry name" value="PHOSPHATASE, PUTATIVE (AFU_ORTHOLOGUE AFUA_6G08710)-RELATED"/>
    <property type="match status" value="1"/>
</dbReference>
<dbReference type="Gene3D" id="3.60.21.70">
    <property type="entry name" value="PhoD-like phosphatase"/>
    <property type="match status" value="1"/>
</dbReference>
<dbReference type="Pfam" id="PF09423">
    <property type="entry name" value="PhoD"/>
    <property type="match status" value="1"/>
</dbReference>
<dbReference type="InterPro" id="IPR029052">
    <property type="entry name" value="Metallo-depent_PP-like"/>
</dbReference>
<keyword evidence="5" id="KW-1185">Reference proteome</keyword>
<accession>A0A286GZR6</accession>
<dbReference type="Gene3D" id="2.60.40.380">
    <property type="entry name" value="Purple acid phosphatase-like, N-terminal"/>
    <property type="match status" value="1"/>
</dbReference>
<dbReference type="OrthoDB" id="327733at2"/>
<dbReference type="InterPro" id="IPR032093">
    <property type="entry name" value="PhoD_N"/>
</dbReference>
<sequence>MSIVLRPTGGVSRRSVLRGSLASSALLLAPGLAAPALARTGRPEIAHGVQTGDVTRTSGMVWSRADRPSRMIVEWATDESFRNARRIVGPAALDVTDYTAKLDLTGLPAGEQIHYRVAFASLADDKAVSEPVTGRFRTAPADRRSVSFTWSGDTAGQGWGINEDFGGMKIYGAMHRDAPDFFIHSGDTIYADGPIKPEVTLPDGSIWKNVVIPEKAKVAETLAEFRGNFRYNLMDANVRAMNAEVPVFAQWDDHETVNNWYPAEILDREEYTEKSVALLAARANRAFHEYFPTRQIANDPERIYRKVEYGPLLDVFFLDMRSYRGDNGANDQAQASDATAFLGAEQMRWLKQALLGSRATWKVIAADMPIGIIVRDGKTAFENGANGNGPVRGREHEFADLLRFIRDNDVQNTVWVTADVHYTAAHHYDPAKAQFKDFKPFWEFVSGPLNAGSFGPGDMDDTFGPEVVYVKSPEGRANLSPKEGLQFYGHAAIDGESEALTVTLKDLNGTALWSTTLMPEGRV</sequence>
<dbReference type="PANTHER" id="PTHR43606:SF1">
    <property type="entry name" value="PHOD-LIKE PHOSPHATASE METALLOPHOSPHATASE DOMAIN-CONTAINING PROTEIN"/>
    <property type="match status" value="1"/>
</dbReference>
<feature type="signal peptide" evidence="1">
    <location>
        <begin position="1"/>
        <end position="38"/>
    </location>
</feature>
<reference evidence="4 5" key="1">
    <citation type="submission" date="2017-09" db="EMBL/GenBank/DDBJ databases">
        <authorList>
            <person name="Ehlers B."/>
            <person name="Leendertz F.H."/>
        </authorList>
    </citation>
    <scope>NUCLEOTIDE SEQUENCE [LARGE SCALE GENOMIC DNA]</scope>
    <source>
        <strain evidence="4 5">USBA 140</strain>
    </source>
</reference>
<name>A0A286GZR6_9PROT</name>
<evidence type="ECO:0000259" key="3">
    <source>
        <dbReference type="Pfam" id="PF16655"/>
    </source>
</evidence>
<evidence type="ECO:0000313" key="4">
    <source>
        <dbReference type="EMBL" id="SOE01030.1"/>
    </source>
</evidence>
<protein>
    <submittedName>
        <fullName evidence="4">Alkaline phosphatase D</fullName>
    </submittedName>
</protein>
<dbReference type="PROSITE" id="PS51318">
    <property type="entry name" value="TAT"/>
    <property type="match status" value="1"/>
</dbReference>